<evidence type="ECO:0000313" key="2">
    <source>
        <dbReference type="EMBL" id="MBB5896356.1"/>
    </source>
</evidence>
<dbReference type="SUPFAM" id="SSF53213">
    <property type="entry name" value="LigB-like"/>
    <property type="match status" value="1"/>
</dbReference>
<dbReference type="Gene3D" id="3.40.830.10">
    <property type="entry name" value="LigB-like"/>
    <property type="match status" value="1"/>
</dbReference>
<dbReference type="EC" id="1.13.11.8" evidence="2"/>
<keyword evidence="3" id="KW-1185">Reference proteome</keyword>
<dbReference type="RefSeq" id="WP_184868025.1">
    <property type="nucleotide sequence ID" value="NZ_BAAAWY010000101.1"/>
</dbReference>
<dbReference type="Proteomes" id="UP000585638">
    <property type="component" value="Unassembled WGS sequence"/>
</dbReference>
<keyword evidence="2" id="KW-0560">Oxidoreductase</keyword>
<evidence type="ECO:0000259" key="1">
    <source>
        <dbReference type="Pfam" id="PF02900"/>
    </source>
</evidence>
<reference evidence="2 3" key="1">
    <citation type="submission" date="2020-08" db="EMBL/GenBank/DDBJ databases">
        <title>Sequencing the genomes of 1000 actinobacteria strains.</title>
        <authorList>
            <person name="Klenk H.-P."/>
        </authorList>
    </citation>
    <scope>NUCLEOTIDE SEQUENCE [LARGE SCALE GENOMIC DNA]</scope>
    <source>
        <strain evidence="2 3">DSM 43851</strain>
    </source>
</reference>
<proteinExistence type="predicted"/>
<comment type="caution">
    <text evidence="2">The sequence shown here is derived from an EMBL/GenBank/DDBJ whole genome shotgun (WGS) entry which is preliminary data.</text>
</comment>
<protein>
    <submittedName>
        <fullName evidence="2">Protocatechuate 4,5-dioxygenase beta chain</fullName>
        <ecNumber evidence="2">1.13.11.8</ecNumber>
    </submittedName>
</protein>
<keyword evidence="2" id="KW-0223">Dioxygenase</keyword>
<name>A0A7W9KPI8_9PSEU</name>
<organism evidence="2 3">
    <name type="scientific">Kutzneria kofuensis</name>
    <dbReference type="NCBI Taxonomy" id="103725"/>
    <lineage>
        <taxon>Bacteria</taxon>
        <taxon>Bacillati</taxon>
        <taxon>Actinomycetota</taxon>
        <taxon>Actinomycetes</taxon>
        <taxon>Pseudonocardiales</taxon>
        <taxon>Pseudonocardiaceae</taxon>
        <taxon>Kutzneria</taxon>
    </lineage>
</organism>
<dbReference type="Pfam" id="PF02900">
    <property type="entry name" value="LigB"/>
    <property type="match status" value="1"/>
</dbReference>
<evidence type="ECO:0000313" key="3">
    <source>
        <dbReference type="Proteomes" id="UP000585638"/>
    </source>
</evidence>
<dbReference type="EMBL" id="JACHIR010000001">
    <property type="protein sequence ID" value="MBB5896356.1"/>
    <property type="molecule type" value="Genomic_DNA"/>
</dbReference>
<accession>A0A7W9KPI8</accession>
<gene>
    <name evidence="2" type="ORF">BJ998_007552</name>
</gene>
<dbReference type="AlphaFoldDB" id="A0A7W9KPI8"/>
<dbReference type="GO" id="GO:0008198">
    <property type="term" value="F:ferrous iron binding"/>
    <property type="evidence" value="ECO:0007669"/>
    <property type="project" value="InterPro"/>
</dbReference>
<sequence length="273" mass="28489">MTSRVVAGAGVPHVPVFPQLVRDGDQDVAGRYGAVEAVLAAAEPDLLVVVANDHLNAYFLDRLPTFAISLGEAASGPLDAVPSVAAHDVPVDAGSAAALAARLVDAGFDLTLCRDAVLDHSVVVPLHFLNGRHLPVVVLHVNGLVAPLPSARRCHELGCALRQAVSTLPGDRRIAVVASGSFSQDVGGSRVDPGRSWSVPRPDWAEQVAAMLTVGDVDQLVRRATPQMLAEAGSVAGELLSWITVAGAVGRDLAPRVDYRAGEAFAFVAWTKE</sequence>
<dbReference type="InterPro" id="IPR004183">
    <property type="entry name" value="Xdiol_dOase_suB"/>
</dbReference>
<dbReference type="GO" id="GO:0018579">
    <property type="term" value="F:protocatechuate 4,5-dioxygenase activity"/>
    <property type="evidence" value="ECO:0007669"/>
    <property type="project" value="UniProtKB-EC"/>
</dbReference>
<feature type="domain" description="Extradiol ring-cleavage dioxygenase class III enzyme subunit B" evidence="1">
    <location>
        <begin position="10"/>
        <end position="252"/>
    </location>
</feature>